<organism evidence="1">
    <name type="scientific">hydrothermal vent metagenome</name>
    <dbReference type="NCBI Taxonomy" id="652676"/>
    <lineage>
        <taxon>unclassified sequences</taxon>
        <taxon>metagenomes</taxon>
        <taxon>ecological metagenomes</taxon>
    </lineage>
</organism>
<dbReference type="InterPro" id="IPR025737">
    <property type="entry name" value="FApF"/>
</dbReference>
<protein>
    <submittedName>
        <fullName evidence="1">QbdB</fullName>
    </submittedName>
</protein>
<name>A0A1W1CS43_9ZZZZ</name>
<gene>
    <name evidence="1" type="ORF">MNB_SM-4-1421</name>
</gene>
<evidence type="ECO:0000313" key="1">
    <source>
        <dbReference type="EMBL" id="SFV68545.1"/>
    </source>
</evidence>
<accession>A0A1W1CS43</accession>
<reference evidence="1" key="1">
    <citation type="submission" date="2016-10" db="EMBL/GenBank/DDBJ databases">
        <authorList>
            <person name="de Groot N.N."/>
        </authorList>
    </citation>
    <scope>NUCLEOTIDE SEQUENCE</scope>
</reference>
<sequence>MLQKALLFFYFSLLTLHAQSLEPRLYTNVPTDLNFVVLGASHSEGALPSNSALIDPKLNINTTVFAYARSLNIAGHSAKLDLVIPAGCIDGTATLSGNKVSRDVCGLADIKTRLAFNIFGAPATSLKNFSSYEQDTILGMSLQVTLPTGQYDKSKLVNISANRWALKLGTGVSKKINSFLFEVALDAEYYTQNNDFLGQTRQQDIIYSSQIHLIYLLQKGVWFGVDANYYIGGENTQNDVKLGDALDNSRYGATFSFPLSRTNSIKITASSGIFARAGSNFDTIGVFWQYHFVDNF</sequence>
<dbReference type="EMBL" id="FPHF01000105">
    <property type="protein sequence ID" value="SFV68545.1"/>
    <property type="molecule type" value="Genomic_DNA"/>
</dbReference>
<dbReference type="Pfam" id="PF13557">
    <property type="entry name" value="Phenol_MetA_deg"/>
    <property type="match status" value="1"/>
</dbReference>
<proteinExistence type="predicted"/>
<dbReference type="AlphaFoldDB" id="A0A1W1CS43"/>